<keyword evidence="3" id="KW-1185">Reference proteome</keyword>
<evidence type="ECO:0000313" key="2">
    <source>
        <dbReference type="EMBL" id="KAK9712299.1"/>
    </source>
</evidence>
<feature type="domain" description="DUF8207" evidence="1">
    <location>
        <begin position="187"/>
        <end position="284"/>
    </location>
</feature>
<protein>
    <recommendedName>
        <fullName evidence="1">DUF8207 domain-containing protein</fullName>
    </recommendedName>
</protein>
<organism evidence="2 3">
    <name type="scientific">Popillia japonica</name>
    <name type="common">Japanese beetle</name>
    <dbReference type="NCBI Taxonomy" id="7064"/>
    <lineage>
        <taxon>Eukaryota</taxon>
        <taxon>Metazoa</taxon>
        <taxon>Ecdysozoa</taxon>
        <taxon>Arthropoda</taxon>
        <taxon>Hexapoda</taxon>
        <taxon>Insecta</taxon>
        <taxon>Pterygota</taxon>
        <taxon>Neoptera</taxon>
        <taxon>Endopterygota</taxon>
        <taxon>Coleoptera</taxon>
        <taxon>Polyphaga</taxon>
        <taxon>Scarabaeiformia</taxon>
        <taxon>Scarabaeidae</taxon>
        <taxon>Rutelinae</taxon>
        <taxon>Popillia</taxon>
    </lineage>
</organism>
<dbReference type="InterPro" id="IPR058520">
    <property type="entry name" value="DUF8207"/>
</dbReference>
<sequence>MKTAQKNKLIFDIVKVSKAIRKKHLQLKLGRTAEDELFKRMYKPIPKPIQELLTNIKSEAHALASPLGRLRSTIKSDGRSIKTPTRELSKAIKTIQPPMVFIEEKQEKPLAIQPATTIKEPTLYEISPQVNEIEDVRPYREIIKEYREFHLKTLNEKPYLVNDLFGSLNSLPKKYIDEYLIDTEGNYDISYGVRFDPKTRNLTLGTAKIAFKGDNIIIGNKSYKGTPGLYELIYKSRPGLYTEKDVEAYYNIMQQTHIHKRKNNPTQLLRGTNTYKWREVMKPIIEKFTGQSTGGNLVVDMKTPYQYVYWDNINELVDRLRLLIASEQAGNTSHNNEIVSIIEELKEAGVIE</sequence>
<dbReference type="PANTHER" id="PTHR35374">
    <property type="entry name" value="CYCLIN-DEPENDENT KINASE 11A-LIKE"/>
    <property type="match status" value="1"/>
</dbReference>
<name>A0AAW1K3J1_POPJA</name>
<evidence type="ECO:0000313" key="3">
    <source>
        <dbReference type="Proteomes" id="UP001458880"/>
    </source>
</evidence>
<dbReference type="AlphaFoldDB" id="A0AAW1K3J1"/>
<gene>
    <name evidence="2" type="ORF">QE152_g24959</name>
</gene>
<dbReference type="PANTHER" id="PTHR35374:SF1">
    <property type="entry name" value="PROTEIN KINASE DOMAIN-CONTAINING PROTEIN"/>
    <property type="match status" value="1"/>
</dbReference>
<reference evidence="2 3" key="1">
    <citation type="journal article" date="2024" name="BMC Genomics">
        <title>De novo assembly and annotation of Popillia japonica's genome with initial clues to its potential as an invasive pest.</title>
        <authorList>
            <person name="Cucini C."/>
            <person name="Boschi S."/>
            <person name="Funari R."/>
            <person name="Cardaioli E."/>
            <person name="Iannotti N."/>
            <person name="Marturano G."/>
            <person name="Paoli F."/>
            <person name="Bruttini M."/>
            <person name="Carapelli A."/>
            <person name="Frati F."/>
            <person name="Nardi F."/>
        </authorList>
    </citation>
    <scope>NUCLEOTIDE SEQUENCE [LARGE SCALE GENOMIC DNA]</scope>
    <source>
        <strain evidence="2">DMR45628</strain>
    </source>
</reference>
<comment type="caution">
    <text evidence="2">The sequence shown here is derived from an EMBL/GenBank/DDBJ whole genome shotgun (WGS) entry which is preliminary data.</text>
</comment>
<dbReference type="EMBL" id="JASPKY010000265">
    <property type="protein sequence ID" value="KAK9712299.1"/>
    <property type="molecule type" value="Genomic_DNA"/>
</dbReference>
<dbReference type="Proteomes" id="UP001458880">
    <property type="component" value="Unassembled WGS sequence"/>
</dbReference>
<evidence type="ECO:0000259" key="1">
    <source>
        <dbReference type="Pfam" id="PF26634"/>
    </source>
</evidence>
<dbReference type="Pfam" id="PF26634">
    <property type="entry name" value="DUF8207"/>
    <property type="match status" value="1"/>
</dbReference>
<accession>A0AAW1K3J1</accession>
<proteinExistence type="predicted"/>